<dbReference type="Gene3D" id="3.20.20.140">
    <property type="entry name" value="Metal-dependent hydrolases"/>
    <property type="match status" value="1"/>
</dbReference>
<gene>
    <name evidence="7" type="ORF">B7H23_15345</name>
</gene>
<dbReference type="RefSeq" id="WP_094078292.1">
    <property type="nucleotide sequence ID" value="NZ_NBYO01000003.1"/>
</dbReference>
<dbReference type="InterPro" id="IPR001365">
    <property type="entry name" value="A_deaminase_dom"/>
</dbReference>
<organism evidence="7 8">
    <name type="scientific">Notoacmeibacter marinus</name>
    <dbReference type="NCBI Taxonomy" id="1876515"/>
    <lineage>
        <taxon>Bacteria</taxon>
        <taxon>Pseudomonadati</taxon>
        <taxon>Pseudomonadota</taxon>
        <taxon>Alphaproteobacteria</taxon>
        <taxon>Hyphomicrobiales</taxon>
        <taxon>Notoacmeibacteraceae</taxon>
        <taxon>Notoacmeibacter</taxon>
    </lineage>
</organism>
<dbReference type="GO" id="GO:0016814">
    <property type="term" value="F:hydrolase activity, acting on carbon-nitrogen (but not peptide) bonds, in cyclic amidines"/>
    <property type="evidence" value="ECO:0007669"/>
    <property type="project" value="UniProtKB-ARBA"/>
</dbReference>
<evidence type="ECO:0000256" key="2">
    <source>
        <dbReference type="ARBA" id="ARBA00006676"/>
    </source>
</evidence>
<sequence>MIPKAELHCHIEGAVSPTFAREMASRHNVDLEPVLDGDRYRRQNFIGFLASYDIVANLLRERADFERLAYEHYSALAGQNALYAEIFASPAHAEAVGLSPQDYLEGLADGIERAGAEHGIEGRIIVTGVRHLGPDAVSEAAKIGVECGLDSVTGFGMAGNEMVGRPGDYAEAFDIARDGGLRLTCHAGEWVGPDGIEETLDLLKVERLGHGVRAAESDDLMRRIAEENIVLEVCPASNISLGVYESLDAHPLRKLIAAGCRITLNSDDPPHFQTSLENEYRIGRQSFGLSDNELRASTRTAIEAAFVDGDTRARLLERLDESA</sequence>
<proteinExistence type="inferred from homology"/>
<dbReference type="Pfam" id="PF00962">
    <property type="entry name" value="A_deaminase"/>
    <property type="match status" value="1"/>
</dbReference>
<dbReference type="Proteomes" id="UP000215405">
    <property type="component" value="Unassembled WGS sequence"/>
</dbReference>
<evidence type="ECO:0000256" key="3">
    <source>
        <dbReference type="ARBA" id="ARBA00022723"/>
    </source>
</evidence>
<dbReference type="GO" id="GO:0019239">
    <property type="term" value="F:deaminase activity"/>
    <property type="evidence" value="ECO:0007669"/>
    <property type="project" value="InterPro"/>
</dbReference>
<keyword evidence="3" id="KW-0479">Metal-binding</keyword>
<evidence type="ECO:0000256" key="1">
    <source>
        <dbReference type="ARBA" id="ARBA00001947"/>
    </source>
</evidence>
<dbReference type="InterPro" id="IPR032466">
    <property type="entry name" value="Metal_Hydrolase"/>
</dbReference>
<dbReference type="NCBIfam" id="TIGR01430">
    <property type="entry name" value="aden_deam"/>
    <property type="match status" value="1"/>
</dbReference>
<comment type="caution">
    <text evidence="7">The sequence shown here is derived from an EMBL/GenBank/DDBJ whole genome shotgun (WGS) entry which is preliminary data.</text>
</comment>
<dbReference type="AlphaFoldDB" id="A0A231UUC5"/>
<dbReference type="GO" id="GO:0046872">
    <property type="term" value="F:metal ion binding"/>
    <property type="evidence" value="ECO:0007669"/>
    <property type="project" value="UniProtKB-KW"/>
</dbReference>
<name>A0A231UUC5_9HYPH</name>
<dbReference type="EMBL" id="NBYO01000003">
    <property type="protein sequence ID" value="OXS99513.1"/>
    <property type="molecule type" value="Genomic_DNA"/>
</dbReference>
<evidence type="ECO:0000313" key="7">
    <source>
        <dbReference type="EMBL" id="OXS99513.1"/>
    </source>
</evidence>
<dbReference type="SUPFAM" id="SSF51556">
    <property type="entry name" value="Metallo-dependent hydrolases"/>
    <property type="match status" value="1"/>
</dbReference>
<evidence type="ECO:0000256" key="4">
    <source>
        <dbReference type="ARBA" id="ARBA00022801"/>
    </source>
</evidence>
<protein>
    <submittedName>
        <fullName evidence="7">Adenosine deaminase</fullName>
    </submittedName>
</protein>
<dbReference type="PANTHER" id="PTHR43114">
    <property type="entry name" value="ADENINE DEAMINASE"/>
    <property type="match status" value="1"/>
</dbReference>
<evidence type="ECO:0000256" key="5">
    <source>
        <dbReference type="ARBA" id="ARBA00022833"/>
    </source>
</evidence>
<comment type="cofactor">
    <cofactor evidence="1">
        <name>Zn(2+)</name>
        <dbReference type="ChEBI" id="CHEBI:29105"/>
    </cofactor>
</comment>
<reference evidence="8" key="1">
    <citation type="journal article" date="2017" name="Int. J. Syst. Evol. Microbiol.">
        <title>Notoacmeibacter marinus gen. nov., sp. nov., isolated from the gut of a limpet and proposal of Notoacmeibacteraceae fam. nov. in the order Rhizobiales of the class Alphaproteobacteria.</title>
        <authorList>
            <person name="Huang Z."/>
            <person name="Guo F."/>
            <person name="Lai Q."/>
        </authorList>
    </citation>
    <scope>NUCLEOTIDE SEQUENCE [LARGE SCALE GENOMIC DNA]</scope>
    <source>
        <strain evidence="8">XMTR2A4</strain>
    </source>
</reference>
<keyword evidence="4" id="KW-0378">Hydrolase</keyword>
<comment type="similarity">
    <text evidence="2">Belongs to the metallo-dependent hydrolases superfamily. Adenosine and AMP deaminases family.</text>
</comment>
<keyword evidence="5" id="KW-0862">Zinc</keyword>
<accession>A0A231UUC5</accession>
<keyword evidence="8" id="KW-1185">Reference proteome</keyword>
<evidence type="ECO:0000259" key="6">
    <source>
        <dbReference type="Pfam" id="PF00962"/>
    </source>
</evidence>
<feature type="domain" description="Adenosine deaminase" evidence="6">
    <location>
        <begin position="3"/>
        <end position="321"/>
    </location>
</feature>
<evidence type="ECO:0000313" key="8">
    <source>
        <dbReference type="Proteomes" id="UP000215405"/>
    </source>
</evidence>
<dbReference type="InterPro" id="IPR006330">
    <property type="entry name" value="Ado/ade_deaminase"/>
</dbReference>
<dbReference type="PANTHER" id="PTHR43114:SF6">
    <property type="entry name" value="ADENINE DEAMINASE"/>
    <property type="match status" value="1"/>
</dbReference>